<dbReference type="PANTHER" id="PTHR43133:SF62">
    <property type="entry name" value="RNA POLYMERASE SIGMA FACTOR SIGZ"/>
    <property type="match status" value="1"/>
</dbReference>
<keyword evidence="4 6" id="KW-0238">DNA-binding</keyword>
<name>A0A0D5NQS3_9BACL</name>
<dbReference type="GO" id="GO:0006352">
    <property type="term" value="P:DNA-templated transcription initiation"/>
    <property type="evidence" value="ECO:0007669"/>
    <property type="project" value="InterPro"/>
</dbReference>
<dbReference type="STRING" id="1126833.VN24_06425"/>
<evidence type="ECO:0000256" key="6">
    <source>
        <dbReference type="RuleBase" id="RU000716"/>
    </source>
</evidence>
<dbReference type="InterPro" id="IPR039425">
    <property type="entry name" value="RNA_pol_sigma-70-like"/>
</dbReference>
<evidence type="ECO:0000256" key="2">
    <source>
        <dbReference type="ARBA" id="ARBA00023015"/>
    </source>
</evidence>
<evidence type="ECO:0000256" key="4">
    <source>
        <dbReference type="ARBA" id="ARBA00023125"/>
    </source>
</evidence>
<keyword evidence="5 6" id="KW-0804">Transcription</keyword>
<dbReference type="SUPFAM" id="SSF88659">
    <property type="entry name" value="Sigma3 and sigma4 domains of RNA polymerase sigma factors"/>
    <property type="match status" value="1"/>
</dbReference>
<dbReference type="OrthoDB" id="9784984at2"/>
<reference evidence="10" key="2">
    <citation type="submission" date="2015-03" db="EMBL/GenBank/DDBJ databases">
        <title>Genome sequence of Paenibacillus beijingensis strain DSM 24997T.</title>
        <authorList>
            <person name="Kwak Y."/>
            <person name="Shin J.-H."/>
        </authorList>
    </citation>
    <scope>NUCLEOTIDE SEQUENCE [LARGE SCALE GENOMIC DNA]</scope>
    <source>
        <strain evidence="10">DSM 24997</strain>
    </source>
</reference>
<dbReference type="InterPro" id="IPR013324">
    <property type="entry name" value="RNA_pol_sigma_r3/r4-like"/>
</dbReference>
<evidence type="ECO:0000313" key="10">
    <source>
        <dbReference type="Proteomes" id="UP000032633"/>
    </source>
</evidence>
<dbReference type="InterPro" id="IPR000838">
    <property type="entry name" value="RNA_pol_sigma70_ECF_CS"/>
</dbReference>
<keyword evidence="2 6" id="KW-0805">Transcription regulation</keyword>
<dbReference type="Gene3D" id="1.10.1740.10">
    <property type="match status" value="1"/>
</dbReference>
<feature type="domain" description="RNA polymerase sigma factor 70 region 4 type 2" evidence="8">
    <location>
        <begin position="102"/>
        <end position="149"/>
    </location>
</feature>
<dbReference type="GO" id="GO:0016987">
    <property type="term" value="F:sigma factor activity"/>
    <property type="evidence" value="ECO:0007669"/>
    <property type="project" value="UniProtKB-KW"/>
</dbReference>
<dbReference type="Pfam" id="PF08281">
    <property type="entry name" value="Sigma70_r4_2"/>
    <property type="match status" value="1"/>
</dbReference>
<feature type="domain" description="RNA polymerase sigma-70 region 2" evidence="7">
    <location>
        <begin position="6"/>
        <end position="74"/>
    </location>
</feature>
<dbReference type="NCBIfam" id="TIGR02959">
    <property type="entry name" value="SigZ"/>
    <property type="match status" value="1"/>
</dbReference>
<comment type="similarity">
    <text evidence="1 6">Belongs to the sigma-70 factor family. ECF subfamily.</text>
</comment>
<keyword evidence="3 6" id="KW-0731">Sigma factor</keyword>
<dbReference type="EMBL" id="CP011058">
    <property type="protein sequence ID" value="AJY77550.1"/>
    <property type="molecule type" value="Genomic_DNA"/>
</dbReference>
<dbReference type="SUPFAM" id="SSF88946">
    <property type="entry name" value="Sigma2 domain of RNA polymerase sigma factors"/>
    <property type="match status" value="1"/>
</dbReference>
<dbReference type="CDD" id="cd06171">
    <property type="entry name" value="Sigma70_r4"/>
    <property type="match status" value="1"/>
</dbReference>
<accession>A0A0D5NQS3</accession>
<dbReference type="KEGG" id="pbj:VN24_06425"/>
<dbReference type="Pfam" id="PF04542">
    <property type="entry name" value="Sigma70_r2"/>
    <property type="match status" value="1"/>
</dbReference>
<organism evidence="9 10">
    <name type="scientific">Paenibacillus beijingensis</name>
    <dbReference type="NCBI Taxonomy" id="1126833"/>
    <lineage>
        <taxon>Bacteria</taxon>
        <taxon>Bacillati</taxon>
        <taxon>Bacillota</taxon>
        <taxon>Bacilli</taxon>
        <taxon>Bacillales</taxon>
        <taxon>Paenibacillaceae</taxon>
        <taxon>Paenibacillus</taxon>
    </lineage>
</organism>
<dbReference type="Proteomes" id="UP000032633">
    <property type="component" value="Chromosome"/>
</dbReference>
<evidence type="ECO:0000313" key="9">
    <source>
        <dbReference type="EMBL" id="AJY77550.1"/>
    </source>
</evidence>
<dbReference type="InterPro" id="IPR013249">
    <property type="entry name" value="RNA_pol_sigma70_r4_t2"/>
</dbReference>
<dbReference type="InterPro" id="IPR014284">
    <property type="entry name" value="RNA_pol_sigma-70_dom"/>
</dbReference>
<dbReference type="InterPro" id="IPR036388">
    <property type="entry name" value="WH-like_DNA-bd_sf"/>
</dbReference>
<sequence length="183" mass="21585">MKAETLWEAHHEHIRRFVDHKTHFHPDAEDIVQNVFMKAFARVDDVKDDLKIRAWLYQIARNCIVDHYRKQKRTGELPDQLCFSDEYEEPDLTEEAVAGLKNVIRLLPDKYREALELSELSEMSQKELSEHLGISYSGAKSRVQRGRKMIKDMMTSCCAIEADRYGNIIDYRVMQEEPRLKRS</sequence>
<dbReference type="PROSITE" id="PS01063">
    <property type="entry name" value="SIGMA70_ECF"/>
    <property type="match status" value="1"/>
</dbReference>
<evidence type="ECO:0000259" key="7">
    <source>
        <dbReference type="Pfam" id="PF04542"/>
    </source>
</evidence>
<evidence type="ECO:0000256" key="5">
    <source>
        <dbReference type="ARBA" id="ARBA00023163"/>
    </source>
</evidence>
<dbReference type="GO" id="GO:0003677">
    <property type="term" value="F:DNA binding"/>
    <property type="evidence" value="ECO:0007669"/>
    <property type="project" value="UniProtKB-KW"/>
</dbReference>
<evidence type="ECO:0000256" key="1">
    <source>
        <dbReference type="ARBA" id="ARBA00010641"/>
    </source>
</evidence>
<dbReference type="InterPro" id="IPR013325">
    <property type="entry name" value="RNA_pol_sigma_r2"/>
</dbReference>
<evidence type="ECO:0000259" key="8">
    <source>
        <dbReference type="Pfam" id="PF08281"/>
    </source>
</evidence>
<proteinExistence type="inferred from homology"/>
<gene>
    <name evidence="9" type="ORF">VN24_06425</name>
</gene>
<dbReference type="PANTHER" id="PTHR43133">
    <property type="entry name" value="RNA POLYMERASE ECF-TYPE SIGMA FACTO"/>
    <property type="match status" value="1"/>
</dbReference>
<reference evidence="9 10" key="1">
    <citation type="journal article" date="2015" name="J. Biotechnol.">
        <title>Complete genome sequence of Paenibacillus beijingensis 7188(T) (=DSM 24997(T)), a novel rhizobacterium from jujube garden soil.</title>
        <authorList>
            <person name="Kwak Y."/>
            <person name="Shin J.H."/>
        </authorList>
    </citation>
    <scope>NUCLEOTIDE SEQUENCE [LARGE SCALE GENOMIC DNA]</scope>
    <source>
        <strain evidence="9 10">DSM 24997</strain>
    </source>
</reference>
<dbReference type="GO" id="GO:0006950">
    <property type="term" value="P:response to stress"/>
    <property type="evidence" value="ECO:0007669"/>
    <property type="project" value="UniProtKB-ARBA"/>
</dbReference>
<dbReference type="PATRIC" id="fig|1126833.4.peg.1396"/>
<evidence type="ECO:0000256" key="3">
    <source>
        <dbReference type="ARBA" id="ARBA00023082"/>
    </source>
</evidence>
<keyword evidence="10" id="KW-1185">Reference proteome</keyword>
<dbReference type="InterPro" id="IPR014304">
    <property type="entry name" value="RNA_pol_sigma-Z"/>
</dbReference>
<dbReference type="Gene3D" id="1.10.10.10">
    <property type="entry name" value="Winged helix-like DNA-binding domain superfamily/Winged helix DNA-binding domain"/>
    <property type="match status" value="1"/>
</dbReference>
<protein>
    <recommendedName>
        <fullName evidence="6">RNA polymerase sigma factor</fullName>
    </recommendedName>
</protein>
<dbReference type="NCBIfam" id="TIGR02937">
    <property type="entry name" value="sigma70-ECF"/>
    <property type="match status" value="1"/>
</dbReference>
<dbReference type="InterPro" id="IPR007627">
    <property type="entry name" value="RNA_pol_sigma70_r2"/>
</dbReference>
<dbReference type="AlphaFoldDB" id="A0A0D5NQS3"/>
<dbReference type="HOGENOM" id="CLU_047691_3_4_9"/>